<reference evidence="7 8" key="1">
    <citation type="submission" date="2006-02" db="EMBL/GenBank/DDBJ databases">
        <authorList>
            <person name="Murray A."/>
            <person name="Staley J."/>
            <person name="Ferriera S."/>
            <person name="Johnson J."/>
            <person name="Kravitz S."/>
            <person name="Halpern A."/>
            <person name="Remington K."/>
            <person name="Beeson K."/>
            <person name="Tran B."/>
            <person name="Rogers Y.-H."/>
            <person name="Friedman R."/>
            <person name="Venter J.C."/>
        </authorList>
    </citation>
    <scope>NUCLEOTIDE SEQUENCE [LARGE SCALE GENOMIC DNA]</scope>
    <source>
        <strain evidence="7 8">23-P</strain>
    </source>
</reference>
<keyword evidence="4 5" id="KW-0720">Serine protease</keyword>
<dbReference type="InterPro" id="IPR004447">
    <property type="entry name" value="Peptidase_S41A"/>
</dbReference>
<dbReference type="GO" id="GO:0007165">
    <property type="term" value="P:signal transduction"/>
    <property type="evidence" value="ECO:0007669"/>
    <property type="project" value="TreeGrafter"/>
</dbReference>
<evidence type="ECO:0000256" key="4">
    <source>
        <dbReference type="ARBA" id="ARBA00022825"/>
    </source>
</evidence>
<sequence>MKKVKLKNSILILVLVGILFATFSFKSNFFEVAKQIEIYTTLFKELNMYYISEINPAEFTNKAIRNTLKELDPYTNFYNEQEVESAKINREGSYVGIGVSVYYIKSGIEISSIQKGLAADKAGIRIGDIIVSVENQSLKNMESAQLSLFLKGVPGSKILLELDRQGVLLKKEVTLSKIVVNAVPFAEMIDEETGYIVLTQFNDKASLQVKKAYKKLKKEGMTKLIFDLRDNPGGSLLESIRISNFFLPKGKKIVSTKAKIKKWSNLYKSKNTPLDLEIPIVVLINERSASASEIVAGALQDYDRAVIMGKRSFGKGLVQRYRELTYGTQLKLTISKYYTPSGRCIQELDYENRNVRTGEVPKFSDTGIHAFKTENGRTVYDGGGIMPDIETKTSVANASTSALLKTKAIFNFATHYFYENLTTSSLVDFNFKNLNFYKFTNYLKRDTTFVTVQESLFEKAFSTSKIADILKAYPKIKEHLCEAKIMAISKNKELILVRIKSEIMTRFFYSEGAYKFRLKNDRMISDAFALLENKDIYSNVLLKN</sequence>
<dbReference type="AlphaFoldDB" id="A4BY06"/>
<dbReference type="CDD" id="cd07560">
    <property type="entry name" value="Peptidase_S41_CPP"/>
    <property type="match status" value="1"/>
</dbReference>
<dbReference type="PROSITE" id="PS50106">
    <property type="entry name" value="PDZ"/>
    <property type="match status" value="1"/>
</dbReference>
<dbReference type="NCBIfam" id="TIGR00225">
    <property type="entry name" value="prc"/>
    <property type="match status" value="1"/>
</dbReference>
<gene>
    <name evidence="7" type="ORF">PI23P_05097</name>
</gene>
<dbReference type="InterPro" id="IPR029045">
    <property type="entry name" value="ClpP/crotonase-like_dom_sf"/>
</dbReference>
<dbReference type="InterPro" id="IPR005151">
    <property type="entry name" value="Tail-specific_protease"/>
</dbReference>
<evidence type="ECO:0000256" key="3">
    <source>
        <dbReference type="ARBA" id="ARBA00022801"/>
    </source>
</evidence>
<dbReference type="Gene3D" id="3.30.750.44">
    <property type="match status" value="1"/>
</dbReference>
<dbReference type="SMART" id="SM00245">
    <property type="entry name" value="TSPc"/>
    <property type="match status" value="1"/>
</dbReference>
<dbReference type="Gene3D" id="2.30.42.10">
    <property type="match status" value="1"/>
</dbReference>
<name>A4BY06_9FLAO</name>
<keyword evidence="2 5" id="KW-0645">Protease</keyword>
<dbReference type="HOGENOM" id="CLU_017295_2_0_10"/>
<dbReference type="EMBL" id="AAOG01000001">
    <property type="protein sequence ID" value="EAR13847.1"/>
    <property type="molecule type" value="Genomic_DNA"/>
</dbReference>
<dbReference type="OrthoDB" id="9812068at2"/>
<protein>
    <submittedName>
        <fullName evidence="7">Carboxy-terminal processing protease</fullName>
    </submittedName>
</protein>
<dbReference type="eggNOG" id="COG0793">
    <property type="taxonomic scope" value="Bacteria"/>
</dbReference>
<dbReference type="PANTHER" id="PTHR32060:SF30">
    <property type="entry name" value="CARBOXY-TERMINAL PROCESSING PROTEASE CTPA"/>
    <property type="match status" value="1"/>
</dbReference>
<evidence type="ECO:0000256" key="5">
    <source>
        <dbReference type="RuleBase" id="RU004404"/>
    </source>
</evidence>
<dbReference type="STRING" id="313594.PI23P_05097"/>
<dbReference type="Pfam" id="PF03572">
    <property type="entry name" value="Peptidase_S41"/>
    <property type="match status" value="1"/>
</dbReference>
<comment type="similarity">
    <text evidence="1 5">Belongs to the peptidase S41A family.</text>
</comment>
<dbReference type="InterPro" id="IPR036034">
    <property type="entry name" value="PDZ_sf"/>
</dbReference>
<keyword evidence="3 5" id="KW-0378">Hydrolase</keyword>
<keyword evidence="8" id="KW-1185">Reference proteome</keyword>
<evidence type="ECO:0000313" key="8">
    <source>
        <dbReference type="Proteomes" id="UP000003053"/>
    </source>
</evidence>
<feature type="domain" description="PDZ" evidence="6">
    <location>
        <begin position="82"/>
        <end position="165"/>
    </location>
</feature>
<accession>A4BY06</accession>
<dbReference type="Gene3D" id="3.90.226.10">
    <property type="entry name" value="2-enoyl-CoA Hydratase, Chain A, domain 1"/>
    <property type="match status" value="1"/>
</dbReference>
<dbReference type="SUPFAM" id="SSF50156">
    <property type="entry name" value="PDZ domain-like"/>
    <property type="match status" value="1"/>
</dbReference>
<dbReference type="Pfam" id="PF00595">
    <property type="entry name" value="PDZ"/>
    <property type="match status" value="1"/>
</dbReference>
<dbReference type="SMART" id="SM00228">
    <property type="entry name" value="PDZ"/>
    <property type="match status" value="1"/>
</dbReference>
<evidence type="ECO:0000259" key="6">
    <source>
        <dbReference type="PROSITE" id="PS50106"/>
    </source>
</evidence>
<dbReference type="InterPro" id="IPR001478">
    <property type="entry name" value="PDZ"/>
</dbReference>
<evidence type="ECO:0000256" key="1">
    <source>
        <dbReference type="ARBA" id="ARBA00009179"/>
    </source>
</evidence>
<dbReference type="GO" id="GO:0006508">
    <property type="term" value="P:proteolysis"/>
    <property type="evidence" value="ECO:0007669"/>
    <property type="project" value="UniProtKB-KW"/>
</dbReference>
<organism evidence="7 8">
    <name type="scientific">Polaribacter irgensii 23-P</name>
    <dbReference type="NCBI Taxonomy" id="313594"/>
    <lineage>
        <taxon>Bacteria</taxon>
        <taxon>Pseudomonadati</taxon>
        <taxon>Bacteroidota</taxon>
        <taxon>Flavobacteriia</taxon>
        <taxon>Flavobacteriales</taxon>
        <taxon>Flavobacteriaceae</taxon>
    </lineage>
</organism>
<evidence type="ECO:0000313" key="7">
    <source>
        <dbReference type="EMBL" id="EAR13847.1"/>
    </source>
</evidence>
<dbReference type="PANTHER" id="PTHR32060">
    <property type="entry name" value="TAIL-SPECIFIC PROTEASE"/>
    <property type="match status" value="1"/>
</dbReference>
<dbReference type="SUPFAM" id="SSF52096">
    <property type="entry name" value="ClpP/crotonase"/>
    <property type="match status" value="1"/>
</dbReference>
<dbReference type="Proteomes" id="UP000003053">
    <property type="component" value="Unassembled WGS sequence"/>
</dbReference>
<evidence type="ECO:0000256" key="2">
    <source>
        <dbReference type="ARBA" id="ARBA00022670"/>
    </source>
</evidence>
<dbReference type="GO" id="GO:0030288">
    <property type="term" value="C:outer membrane-bounded periplasmic space"/>
    <property type="evidence" value="ECO:0007669"/>
    <property type="project" value="TreeGrafter"/>
</dbReference>
<proteinExistence type="inferred from homology"/>
<dbReference type="GO" id="GO:0004175">
    <property type="term" value="F:endopeptidase activity"/>
    <property type="evidence" value="ECO:0007669"/>
    <property type="project" value="TreeGrafter"/>
</dbReference>
<dbReference type="GO" id="GO:0008236">
    <property type="term" value="F:serine-type peptidase activity"/>
    <property type="evidence" value="ECO:0007669"/>
    <property type="project" value="UniProtKB-KW"/>
</dbReference>
<dbReference type="RefSeq" id="WP_004569645.1">
    <property type="nucleotide sequence ID" value="NZ_CH724148.1"/>
</dbReference>
<comment type="caution">
    <text evidence="7">The sequence shown here is derived from an EMBL/GenBank/DDBJ whole genome shotgun (WGS) entry which is preliminary data.</text>
</comment>